<evidence type="ECO:0000313" key="3">
    <source>
        <dbReference type="EMBL" id="QQG65172.1"/>
    </source>
</evidence>
<dbReference type="GO" id="GO:0044877">
    <property type="term" value="F:protein-containing complex binding"/>
    <property type="evidence" value="ECO:0007669"/>
    <property type="project" value="TreeGrafter"/>
</dbReference>
<dbReference type="Pfam" id="PF14332">
    <property type="entry name" value="DUF4388"/>
    <property type="match status" value="1"/>
</dbReference>
<dbReference type="InterPro" id="IPR050866">
    <property type="entry name" value="CNG_cation_channel"/>
</dbReference>
<dbReference type="CDD" id="cd00038">
    <property type="entry name" value="CAP_ED"/>
    <property type="match status" value="1"/>
</dbReference>
<dbReference type="EMBL" id="CP054140">
    <property type="protein sequence ID" value="QQG65172.1"/>
    <property type="molecule type" value="Genomic_DNA"/>
</dbReference>
<dbReference type="SMART" id="SM00100">
    <property type="entry name" value="cNMP"/>
    <property type="match status" value="1"/>
</dbReference>
<dbReference type="InterPro" id="IPR014710">
    <property type="entry name" value="RmlC-like_jellyroll"/>
</dbReference>
<name>A0A7T5VC39_9BACT</name>
<dbReference type="GO" id="GO:0005221">
    <property type="term" value="F:intracellularly cyclic nucleotide-activated monoatomic cation channel activity"/>
    <property type="evidence" value="ECO:0007669"/>
    <property type="project" value="InterPro"/>
</dbReference>
<evidence type="ECO:0000259" key="2">
    <source>
        <dbReference type="PROSITE" id="PS50042"/>
    </source>
</evidence>
<dbReference type="Pfam" id="PF00027">
    <property type="entry name" value="cNMP_binding"/>
    <property type="match status" value="1"/>
</dbReference>
<dbReference type="Proteomes" id="UP000596092">
    <property type="component" value="Chromosome"/>
</dbReference>
<dbReference type="InterPro" id="IPR025497">
    <property type="entry name" value="PatA-like_N"/>
</dbReference>
<keyword evidence="1" id="KW-0813">Transport</keyword>
<protein>
    <submittedName>
        <fullName evidence="3">Cyclic nucleotide-binding domain-containing protein</fullName>
    </submittedName>
</protein>
<dbReference type="InterPro" id="IPR000595">
    <property type="entry name" value="cNMP-bd_dom"/>
</dbReference>
<keyword evidence="1" id="KW-1071">Ligand-gated ion channel</keyword>
<evidence type="ECO:0000256" key="1">
    <source>
        <dbReference type="ARBA" id="ARBA00023286"/>
    </source>
</evidence>
<sequence length="356" mass="40263">MDYRNAIFIVTEERNCPIYNVGEEFKVEQMALTVPEGKAACLMMVRELMRAVTEKKSMERFSPFGQQRVKFECGGCTGLIRFEFKKEKDFATLQMKLLAVAEQRARMRHLDRFYDVLRTLDIFEPLDEDSLRDLSAQLRLKEYGANKVLLKKGEPGTSLYIILEGRVAVIGNEGQTLSEMGVGDIFGEMSLLSGEPVTTTIHSKEKTRLATLSSKDFKHILNRYPVLQVFFYRMLVERAQANTMRAGTISSGMTGRLSEINSVELFQLINSSQKSGKVQLVLDDGTAEAVFHEGELIDTRYKNLDGKEAFFALLAKNNGTFTYTSSLSDEEKKLPVIGGFMGLIMEGMRRMDELND</sequence>
<dbReference type="Gene3D" id="2.60.120.10">
    <property type="entry name" value="Jelly Rolls"/>
    <property type="match status" value="1"/>
</dbReference>
<gene>
    <name evidence="3" type="ORF">HP555_04455</name>
</gene>
<keyword evidence="4" id="KW-1185">Reference proteome</keyword>
<feature type="domain" description="Cyclic nucleotide-binding" evidence="2">
    <location>
        <begin position="122"/>
        <end position="238"/>
    </location>
</feature>
<accession>A0A7T5VC39</accession>
<dbReference type="PANTHER" id="PTHR45638:SF11">
    <property type="entry name" value="CYCLIC NUCLEOTIDE-GATED CATION CHANNEL SUBUNIT A"/>
    <property type="match status" value="1"/>
</dbReference>
<dbReference type="PROSITE" id="PS50042">
    <property type="entry name" value="CNMP_BINDING_3"/>
    <property type="match status" value="1"/>
</dbReference>
<dbReference type="KEGG" id="dog:HP555_04455"/>
<organism evidence="3 4">
    <name type="scientific">Desulfobulbus oligotrophicus</name>
    <dbReference type="NCBI Taxonomy" id="1909699"/>
    <lineage>
        <taxon>Bacteria</taxon>
        <taxon>Pseudomonadati</taxon>
        <taxon>Thermodesulfobacteriota</taxon>
        <taxon>Desulfobulbia</taxon>
        <taxon>Desulfobulbales</taxon>
        <taxon>Desulfobulbaceae</taxon>
        <taxon>Desulfobulbus</taxon>
    </lineage>
</organism>
<dbReference type="InterPro" id="IPR018490">
    <property type="entry name" value="cNMP-bd_dom_sf"/>
</dbReference>
<proteinExistence type="predicted"/>
<dbReference type="PANTHER" id="PTHR45638">
    <property type="entry name" value="CYCLIC NUCLEOTIDE-GATED CATION CHANNEL SUBUNIT A"/>
    <property type="match status" value="1"/>
</dbReference>
<dbReference type="AlphaFoldDB" id="A0A7T5VC39"/>
<dbReference type="RefSeq" id="WP_199263991.1">
    <property type="nucleotide sequence ID" value="NZ_CP054140.1"/>
</dbReference>
<dbReference type="SUPFAM" id="SSF51206">
    <property type="entry name" value="cAMP-binding domain-like"/>
    <property type="match status" value="1"/>
</dbReference>
<evidence type="ECO:0000313" key="4">
    <source>
        <dbReference type="Proteomes" id="UP000596092"/>
    </source>
</evidence>
<reference evidence="3 4" key="1">
    <citation type="submission" date="2020-05" db="EMBL/GenBank/DDBJ databases">
        <title>Complete genome of Desulfobulbus oligotrophicus.</title>
        <authorList>
            <person name="Podar M."/>
        </authorList>
    </citation>
    <scope>NUCLEOTIDE SEQUENCE [LARGE SCALE GENOMIC DNA]</scope>
    <source>
        <strain evidence="3 4">Prop6</strain>
    </source>
</reference>
<keyword evidence="1" id="KW-0406">Ion transport</keyword>
<keyword evidence="1" id="KW-0407">Ion channel</keyword>